<dbReference type="GO" id="GO:0000795">
    <property type="term" value="C:synaptonemal complex"/>
    <property type="evidence" value="ECO:0007669"/>
    <property type="project" value="TreeGrafter"/>
</dbReference>
<evidence type="ECO:0000259" key="4">
    <source>
        <dbReference type="Pfam" id="PF04803"/>
    </source>
</evidence>
<name>A0A7M5V952_9CNID</name>
<organism evidence="5 6">
    <name type="scientific">Clytia hemisphaerica</name>
    <dbReference type="NCBI Taxonomy" id="252671"/>
    <lineage>
        <taxon>Eukaryota</taxon>
        <taxon>Metazoa</taxon>
        <taxon>Cnidaria</taxon>
        <taxon>Hydrozoa</taxon>
        <taxon>Hydroidolina</taxon>
        <taxon>Leptothecata</taxon>
        <taxon>Obeliida</taxon>
        <taxon>Clytiidae</taxon>
        <taxon>Clytia</taxon>
    </lineage>
</organism>
<proteinExistence type="inferred from homology"/>
<dbReference type="AlphaFoldDB" id="A0A7M5V952"/>
<dbReference type="PANTHER" id="PTHR19368">
    <property type="entry name" value="XLR/SCP3/FAM9"/>
    <property type="match status" value="1"/>
</dbReference>
<keyword evidence="2" id="KW-0175">Coiled coil</keyword>
<dbReference type="Pfam" id="PF04803">
    <property type="entry name" value="Cor1"/>
    <property type="match status" value="1"/>
</dbReference>
<dbReference type="GO" id="GO:0051321">
    <property type="term" value="P:meiotic cell cycle"/>
    <property type="evidence" value="ECO:0007669"/>
    <property type="project" value="TreeGrafter"/>
</dbReference>
<feature type="region of interest" description="Disordered" evidence="3">
    <location>
        <begin position="1"/>
        <end position="74"/>
    </location>
</feature>
<dbReference type="EnsemblMetazoa" id="CLYHEMT005907.1">
    <property type="protein sequence ID" value="CLYHEMP005907.1"/>
    <property type="gene ID" value="CLYHEMG005907"/>
</dbReference>
<evidence type="ECO:0000256" key="3">
    <source>
        <dbReference type="SAM" id="MobiDB-lite"/>
    </source>
</evidence>
<reference evidence="5" key="1">
    <citation type="submission" date="2021-01" db="UniProtKB">
        <authorList>
            <consortium name="EnsemblMetazoa"/>
        </authorList>
    </citation>
    <scope>IDENTIFICATION</scope>
</reference>
<feature type="compositionally biased region" description="Basic and acidic residues" evidence="3">
    <location>
        <begin position="11"/>
        <end position="27"/>
    </location>
</feature>
<feature type="coiled-coil region" evidence="2">
    <location>
        <begin position="197"/>
        <end position="224"/>
    </location>
</feature>
<evidence type="ECO:0000313" key="6">
    <source>
        <dbReference type="Proteomes" id="UP000594262"/>
    </source>
</evidence>
<feature type="compositionally biased region" description="Basic residues" evidence="3">
    <location>
        <begin position="1"/>
        <end position="10"/>
    </location>
</feature>
<keyword evidence="6" id="KW-1185">Reference proteome</keyword>
<dbReference type="OrthoDB" id="9621324at2759"/>
<dbReference type="GeneID" id="136822863"/>
<dbReference type="InterPro" id="IPR051443">
    <property type="entry name" value="XLR/SYCP3"/>
</dbReference>
<evidence type="ECO:0000256" key="1">
    <source>
        <dbReference type="ARBA" id="ARBA00010283"/>
    </source>
</evidence>
<dbReference type="PANTHER" id="PTHR19368:SF15">
    <property type="entry name" value="XLR_SYCP3_FAM9 DOMAIN-CONTAINING PROTEIN"/>
    <property type="match status" value="1"/>
</dbReference>
<dbReference type="SMR" id="A0A7M5V952"/>
<dbReference type="Proteomes" id="UP000594262">
    <property type="component" value="Unplaced"/>
</dbReference>
<evidence type="ECO:0000313" key="5">
    <source>
        <dbReference type="EnsemblMetazoa" id="CLYHEMP005907.1"/>
    </source>
</evidence>
<dbReference type="GO" id="GO:0007286">
    <property type="term" value="P:spermatid development"/>
    <property type="evidence" value="ECO:0007669"/>
    <property type="project" value="TreeGrafter"/>
</dbReference>
<dbReference type="RefSeq" id="XP_066935277.1">
    <property type="nucleotide sequence ID" value="XM_067079176.1"/>
</dbReference>
<comment type="similarity">
    <text evidence="1">Belongs to the XLR/SYCP3 family.</text>
</comment>
<feature type="domain" description="XLR/SYCP3/FAM9" evidence="4">
    <location>
        <begin position="86"/>
        <end position="217"/>
    </location>
</feature>
<evidence type="ECO:0000256" key="2">
    <source>
        <dbReference type="SAM" id="Coils"/>
    </source>
</evidence>
<protein>
    <recommendedName>
        <fullName evidence="4">XLR/SYCP3/FAM9 domain-containing protein</fullName>
    </recommendedName>
</protein>
<dbReference type="InterPro" id="IPR006888">
    <property type="entry name" value="XLR/SYCP3/FAM9_dom"/>
</dbReference>
<accession>A0A7M5V952</accession>
<sequence length="241" mass="27697">MPSDKKKSRSSKSEEAFAFDMETKENAPAEEAPAISGKGRKRPAPHISHTYSDDSDSEEIKNDEPSTGVESEMSTLLNSFGADISKTLSAKRKRLTTFTNASMKTSNRKYDEIFTTQHAEREKMQEEFGKQISSVFTQWEGDIQKSKDAEEKLEAIVRQLQKTLQQQRVVQNQRLKSLRTLQDQYMKGLNDLSKMHREQQLNINAELRKDLSNLQKKMMDDARQEEMVNVRKSLQSMLSQV</sequence>